<dbReference type="Pfam" id="PF08241">
    <property type="entry name" value="Methyltransf_11"/>
    <property type="match status" value="1"/>
</dbReference>
<evidence type="ECO:0000256" key="2">
    <source>
        <dbReference type="ARBA" id="ARBA00022679"/>
    </source>
</evidence>
<dbReference type="CDD" id="cd02440">
    <property type="entry name" value="AdoMet_MTases"/>
    <property type="match status" value="1"/>
</dbReference>
<accession>A0ABY6DAW4</accession>
<dbReference type="Proteomes" id="UP001064087">
    <property type="component" value="Chromosome"/>
</dbReference>
<dbReference type="Gene3D" id="3.40.50.150">
    <property type="entry name" value="Vaccinia Virus protein VP39"/>
    <property type="match status" value="1"/>
</dbReference>
<keyword evidence="1 5" id="KW-0489">Methyltransferase</keyword>
<evidence type="ECO:0000256" key="3">
    <source>
        <dbReference type="ARBA" id="ARBA00022691"/>
    </source>
</evidence>
<evidence type="ECO:0000313" key="5">
    <source>
        <dbReference type="EMBL" id="UXX83281.1"/>
    </source>
</evidence>
<evidence type="ECO:0000313" key="6">
    <source>
        <dbReference type="Proteomes" id="UP001064087"/>
    </source>
</evidence>
<sequence length="256" mass="28590">MTHSHVTINRDHWNAMASDWAAEGARAWASDVPYWGAWSLPEHDLRLLPEDMTGMDAIELGCGTGYVSAWMARRGARVTGIDMSEGQLDTARRLAAEHCAQMNFAHGNAESVDRPASAFDFAISEYGAAIWCDPTVWLPEAHRLLRPGGRLVFLGHHPLMVACIPPSGADCERVLHVPYRGMNRQDYTEVSVDPGGIEFNMPVSDWMALFEKIGFSVVRYQELYAPENATEDAYGIPAEWAKAYPCEQVWHLQKRA</sequence>
<name>A0ABY6DAW4_9RHOB</name>
<dbReference type="InterPro" id="IPR029063">
    <property type="entry name" value="SAM-dependent_MTases_sf"/>
</dbReference>
<dbReference type="PANTHER" id="PTHR43464">
    <property type="entry name" value="METHYLTRANSFERASE"/>
    <property type="match status" value="1"/>
</dbReference>
<dbReference type="SUPFAM" id="SSF53335">
    <property type="entry name" value="S-adenosyl-L-methionine-dependent methyltransferases"/>
    <property type="match status" value="1"/>
</dbReference>
<proteinExistence type="predicted"/>
<reference evidence="5" key="1">
    <citation type="submission" date="2022-10" db="EMBL/GenBank/DDBJ databases">
        <title>Roseovarius pelagicus sp. nov., isolated from Arctic seawater.</title>
        <authorList>
            <person name="Hong Y.W."/>
            <person name="Hwang C.Y."/>
        </authorList>
    </citation>
    <scope>NUCLEOTIDE SEQUENCE</scope>
    <source>
        <strain evidence="5">HL-MP18</strain>
    </source>
</reference>
<gene>
    <name evidence="5" type="ORF">N7U68_19835</name>
</gene>
<dbReference type="GO" id="GO:0008168">
    <property type="term" value="F:methyltransferase activity"/>
    <property type="evidence" value="ECO:0007669"/>
    <property type="project" value="UniProtKB-KW"/>
</dbReference>
<feature type="domain" description="Methyltransferase type 11" evidence="4">
    <location>
        <begin position="59"/>
        <end position="153"/>
    </location>
</feature>
<dbReference type="GO" id="GO:0032259">
    <property type="term" value="P:methylation"/>
    <property type="evidence" value="ECO:0007669"/>
    <property type="project" value="UniProtKB-KW"/>
</dbReference>
<dbReference type="RefSeq" id="WP_263047941.1">
    <property type="nucleotide sequence ID" value="NZ_CP106738.1"/>
</dbReference>
<keyword evidence="2" id="KW-0808">Transferase</keyword>
<protein>
    <submittedName>
        <fullName evidence="5">Methyltransferase domain-containing protein</fullName>
    </submittedName>
</protein>
<evidence type="ECO:0000256" key="1">
    <source>
        <dbReference type="ARBA" id="ARBA00022603"/>
    </source>
</evidence>
<organism evidence="5 6">
    <name type="scientific">Roseovarius pelagicus</name>
    <dbReference type="NCBI Taxonomy" id="2980108"/>
    <lineage>
        <taxon>Bacteria</taxon>
        <taxon>Pseudomonadati</taxon>
        <taxon>Pseudomonadota</taxon>
        <taxon>Alphaproteobacteria</taxon>
        <taxon>Rhodobacterales</taxon>
        <taxon>Roseobacteraceae</taxon>
        <taxon>Roseovarius</taxon>
    </lineage>
</organism>
<dbReference type="PANTHER" id="PTHR43464:SF19">
    <property type="entry name" value="UBIQUINONE BIOSYNTHESIS O-METHYLTRANSFERASE, MITOCHONDRIAL"/>
    <property type="match status" value="1"/>
</dbReference>
<dbReference type="InterPro" id="IPR013216">
    <property type="entry name" value="Methyltransf_11"/>
</dbReference>
<evidence type="ECO:0000259" key="4">
    <source>
        <dbReference type="Pfam" id="PF08241"/>
    </source>
</evidence>
<keyword evidence="6" id="KW-1185">Reference proteome</keyword>
<keyword evidence="3" id="KW-0949">S-adenosyl-L-methionine</keyword>
<dbReference type="EMBL" id="CP106738">
    <property type="protein sequence ID" value="UXX83281.1"/>
    <property type="molecule type" value="Genomic_DNA"/>
</dbReference>